<evidence type="ECO:0000256" key="7">
    <source>
        <dbReference type="ARBA" id="ARBA00022989"/>
    </source>
</evidence>
<reference evidence="14 15" key="1">
    <citation type="submission" date="2016-10" db="EMBL/GenBank/DDBJ databases">
        <authorList>
            <person name="Varghese N."/>
            <person name="Submissions S."/>
        </authorList>
    </citation>
    <scope>NUCLEOTIDE SEQUENCE [LARGE SCALE GENOMIC DNA]</scope>
    <source>
        <strain evidence="14 15">DSM 16392</strain>
    </source>
</reference>
<feature type="domain" description="ABC transporter" evidence="11">
    <location>
        <begin position="547"/>
        <end position="778"/>
    </location>
</feature>
<keyword evidence="3 10" id="KW-0812">Transmembrane</keyword>
<evidence type="ECO:0000313" key="15">
    <source>
        <dbReference type="Proteomes" id="UP000199598"/>
    </source>
</evidence>
<evidence type="ECO:0000256" key="10">
    <source>
        <dbReference type="SAM" id="Phobius"/>
    </source>
</evidence>
<dbReference type="InterPro" id="IPR039421">
    <property type="entry name" value="Type_1_exporter"/>
</dbReference>
<dbReference type="EMBL" id="FOSK01000008">
    <property type="protein sequence ID" value="SFK74398.1"/>
    <property type="molecule type" value="Genomic_DNA"/>
</dbReference>
<keyword evidence="4" id="KW-0547">Nucleotide-binding</keyword>
<dbReference type="Pfam" id="PF03412">
    <property type="entry name" value="Peptidase_C39"/>
    <property type="match status" value="1"/>
</dbReference>
<sequence length="779" mass="84426">MELTKTAKPKTRKEKIPPSVKKEDTTTTEVPSSHKESDTVVEATVSVATSEENQKAKQKPESTTPVKGTTSDIRPADLIDIDPLRGCLEILLVQHNMPANSENLIAGLPLENGKLTADLLQKALKRAGFSTKAFHQKITALSSLLFPAVLLLESGGALVILEKYDEKSYAVALPHADGGAVLAKLDELQALCSGEIIVAKPFYKPEGSQEQTTKEDRSHWFFGGIQAVARDYAFVALAAAFINLLALASPLFTMNVYDRVLPNSAFPTLWVLTFGVAGALLFDLLLKSLRASLIYFAGKRADLIISSRLFDQAMHLKMVHRPASTAGFINEMREFETIREFMTSATIAAITDLAFLGMFLGLIWYIGGPMVYPLLIAIMSVVFIGLLMQFPLKKAVEATVTDATVRNALLVECLYGLETIKLQRAEGQLLGKWESATAAAASAQNKVRSLSTWALNLTGFLQQLTTIALLVTGAYLFSEKLISMGGIVACVILGGRAVAPLATLSSFLARFQQVKAAYKRLDAINQLPRETPWASRHLSKAIDHARISLKNMSFTYPQATEPTLRNLNLSISAGERIAILGPVGSGKSTLGRVLSGLYSPEAGSYAIDNLDHQQFAPTELRRSISYIGQDASLFSGSIRDNIKLGCPEASDAELVKASENAGALEFIDAHPHGFARLIEEGGRDLSSGQRQKLILARAFMGTPKLLYLDEPTGMMDGQTEQQFISSLSSAVTSQQTLIIATHRTAPLSLVDRLIILDKGRILADGPKEKVTHILSKGTG</sequence>
<evidence type="ECO:0000256" key="9">
    <source>
        <dbReference type="SAM" id="MobiDB-lite"/>
    </source>
</evidence>
<feature type="transmembrane region" description="Helical" evidence="10">
    <location>
        <begin position="341"/>
        <end position="364"/>
    </location>
</feature>
<organism evidence="14 15">
    <name type="scientific">Pseudovibrio ascidiaceicola</name>
    <dbReference type="NCBI Taxonomy" id="285279"/>
    <lineage>
        <taxon>Bacteria</taxon>
        <taxon>Pseudomonadati</taxon>
        <taxon>Pseudomonadota</taxon>
        <taxon>Alphaproteobacteria</taxon>
        <taxon>Hyphomicrobiales</taxon>
        <taxon>Stappiaceae</taxon>
        <taxon>Pseudovibrio</taxon>
    </lineage>
</organism>
<keyword evidence="8 10" id="KW-0472">Membrane</keyword>
<feature type="compositionally biased region" description="Polar residues" evidence="9">
    <location>
        <begin position="61"/>
        <end position="71"/>
    </location>
</feature>
<feature type="transmembrane region" description="Helical" evidence="10">
    <location>
        <begin position="482"/>
        <end position="509"/>
    </location>
</feature>
<dbReference type="InterPro" id="IPR027417">
    <property type="entry name" value="P-loop_NTPase"/>
</dbReference>
<dbReference type="NCBIfam" id="TIGR03375">
    <property type="entry name" value="type_I_sec_LssB"/>
    <property type="match status" value="1"/>
</dbReference>
<dbReference type="Gene3D" id="3.90.70.10">
    <property type="entry name" value="Cysteine proteinases"/>
    <property type="match status" value="1"/>
</dbReference>
<dbReference type="Pfam" id="PF00005">
    <property type="entry name" value="ABC_tran"/>
    <property type="match status" value="1"/>
</dbReference>
<dbReference type="SUPFAM" id="SSF90123">
    <property type="entry name" value="ABC transporter transmembrane region"/>
    <property type="match status" value="1"/>
</dbReference>
<accession>A0A1I4C010</accession>
<dbReference type="InterPro" id="IPR011527">
    <property type="entry name" value="ABC1_TM_dom"/>
</dbReference>
<evidence type="ECO:0000313" key="14">
    <source>
        <dbReference type="EMBL" id="SFK74398.1"/>
    </source>
</evidence>
<feature type="transmembrane region" description="Helical" evidence="10">
    <location>
        <begin position="232"/>
        <end position="252"/>
    </location>
</feature>
<dbReference type="CDD" id="cd18587">
    <property type="entry name" value="ABC_6TM_LapB_like"/>
    <property type="match status" value="1"/>
</dbReference>
<dbReference type="RefSeq" id="WP_093521126.1">
    <property type="nucleotide sequence ID" value="NZ_FOSK01000008.1"/>
</dbReference>
<proteinExistence type="inferred from homology"/>
<feature type="domain" description="Peptidase C39" evidence="13">
    <location>
        <begin position="75"/>
        <end position="199"/>
    </location>
</feature>
<dbReference type="PROSITE" id="PS00211">
    <property type="entry name" value="ABC_TRANSPORTER_1"/>
    <property type="match status" value="1"/>
</dbReference>
<dbReference type="InterPro" id="IPR017750">
    <property type="entry name" value="ATPase_T1SS"/>
</dbReference>
<gene>
    <name evidence="14" type="ORF">SAMN04488518_108273</name>
</gene>
<dbReference type="PANTHER" id="PTHR43394:SF1">
    <property type="entry name" value="ATP-BINDING CASSETTE SUB-FAMILY B MEMBER 10, MITOCHONDRIAL"/>
    <property type="match status" value="1"/>
</dbReference>
<dbReference type="Gene3D" id="3.40.50.300">
    <property type="entry name" value="P-loop containing nucleotide triphosphate hydrolases"/>
    <property type="match status" value="1"/>
</dbReference>
<feature type="region of interest" description="Disordered" evidence="9">
    <location>
        <begin position="1"/>
        <end position="71"/>
    </location>
</feature>
<protein>
    <submittedName>
        <fullName evidence="14">ATP-binding cassette, subfamily C, LapB</fullName>
    </submittedName>
</protein>
<evidence type="ECO:0000256" key="2">
    <source>
        <dbReference type="ARBA" id="ARBA00005417"/>
    </source>
</evidence>
<dbReference type="Gene3D" id="1.20.1560.10">
    <property type="entry name" value="ABC transporter type 1, transmembrane domain"/>
    <property type="match status" value="1"/>
</dbReference>
<feature type="domain" description="ABC transmembrane type-1" evidence="12">
    <location>
        <begin position="233"/>
        <end position="513"/>
    </location>
</feature>
<evidence type="ECO:0000256" key="3">
    <source>
        <dbReference type="ARBA" id="ARBA00022692"/>
    </source>
</evidence>
<evidence type="ECO:0000256" key="1">
    <source>
        <dbReference type="ARBA" id="ARBA00004651"/>
    </source>
</evidence>
<dbReference type="GO" id="GO:0005524">
    <property type="term" value="F:ATP binding"/>
    <property type="evidence" value="ECO:0007669"/>
    <property type="project" value="UniProtKB-KW"/>
</dbReference>
<dbReference type="PROSITE" id="PS50893">
    <property type="entry name" value="ABC_TRANSPORTER_2"/>
    <property type="match status" value="1"/>
</dbReference>
<evidence type="ECO:0000259" key="13">
    <source>
        <dbReference type="PROSITE" id="PS50990"/>
    </source>
</evidence>
<keyword evidence="6 14" id="KW-0067">ATP-binding</keyword>
<evidence type="ECO:0000259" key="11">
    <source>
        <dbReference type="PROSITE" id="PS50893"/>
    </source>
</evidence>
<keyword evidence="7 10" id="KW-1133">Transmembrane helix</keyword>
<dbReference type="Proteomes" id="UP000199598">
    <property type="component" value="Unassembled WGS sequence"/>
</dbReference>
<comment type="similarity">
    <text evidence="2">Belongs to the ABC transporter superfamily.</text>
</comment>
<dbReference type="PROSITE" id="PS50990">
    <property type="entry name" value="PEPTIDASE_C39"/>
    <property type="match status" value="1"/>
</dbReference>
<keyword evidence="5" id="KW-0378">Hydrolase</keyword>
<dbReference type="InterPro" id="IPR005074">
    <property type="entry name" value="Peptidase_C39"/>
</dbReference>
<evidence type="ECO:0000256" key="8">
    <source>
        <dbReference type="ARBA" id="ARBA00023136"/>
    </source>
</evidence>
<dbReference type="InterPro" id="IPR017871">
    <property type="entry name" value="ABC_transporter-like_CS"/>
</dbReference>
<evidence type="ECO:0000256" key="4">
    <source>
        <dbReference type="ARBA" id="ARBA00022741"/>
    </source>
</evidence>
<comment type="caution">
    <text evidence="14">The sequence shown here is derived from an EMBL/GenBank/DDBJ whole genome shotgun (WGS) entry which is preliminary data.</text>
</comment>
<dbReference type="PROSITE" id="PS50929">
    <property type="entry name" value="ABC_TM1F"/>
    <property type="match status" value="1"/>
</dbReference>
<evidence type="ECO:0000256" key="6">
    <source>
        <dbReference type="ARBA" id="ARBA00022840"/>
    </source>
</evidence>
<dbReference type="PANTHER" id="PTHR43394">
    <property type="entry name" value="ATP-DEPENDENT PERMEASE MDL1, MITOCHONDRIAL"/>
    <property type="match status" value="1"/>
</dbReference>
<comment type="subcellular location">
    <subcellularLocation>
        <location evidence="1">Cell membrane</location>
        <topology evidence="1">Multi-pass membrane protein</topology>
    </subcellularLocation>
</comment>
<dbReference type="InterPro" id="IPR036640">
    <property type="entry name" value="ABC1_TM_sf"/>
</dbReference>
<keyword evidence="15" id="KW-1185">Reference proteome</keyword>
<feature type="compositionally biased region" description="Basic and acidic residues" evidence="9">
    <location>
        <begin position="14"/>
        <end position="25"/>
    </location>
</feature>
<feature type="compositionally biased region" description="Low complexity" evidence="9">
    <location>
        <begin position="40"/>
        <end position="51"/>
    </location>
</feature>
<name>A0A1I4C010_9HYPH</name>
<dbReference type="Pfam" id="PF00664">
    <property type="entry name" value="ABC_membrane"/>
    <property type="match status" value="1"/>
</dbReference>
<dbReference type="SUPFAM" id="SSF52540">
    <property type="entry name" value="P-loop containing nucleoside triphosphate hydrolases"/>
    <property type="match status" value="1"/>
</dbReference>
<evidence type="ECO:0000256" key="5">
    <source>
        <dbReference type="ARBA" id="ARBA00022801"/>
    </source>
</evidence>
<dbReference type="InterPro" id="IPR003439">
    <property type="entry name" value="ABC_transporter-like_ATP-bd"/>
</dbReference>
<feature type="transmembrane region" description="Helical" evidence="10">
    <location>
        <begin position="453"/>
        <end position="476"/>
    </location>
</feature>
<feature type="transmembrane region" description="Helical" evidence="10">
    <location>
        <begin position="370"/>
        <end position="388"/>
    </location>
</feature>
<dbReference type="InterPro" id="IPR003593">
    <property type="entry name" value="AAA+_ATPase"/>
</dbReference>
<evidence type="ECO:0000259" key="12">
    <source>
        <dbReference type="PROSITE" id="PS50929"/>
    </source>
</evidence>
<dbReference type="SMART" id="SM00382">
    <property type="entry name" value="AAA"/>
    <property type="match status" value="1"/>
</dbReference>
<feature type="transmembrane region" description="Helical" evidence="10">
    <location>
        <begin position="264"/>
        <end position="286"/>
    </location>
</feature>